<dbReference type="Proteomes" id="UP000233469">
    <property type="component" value="Unassembled WGS sequence"/>
</dbReference>
<evidence type="ECO:0000256" key="1">
    <source>
        <dbReference type="SAM" id="Phobius"/>
    </source>
</evidence>
<sequence>MLRIFLALYKVTEKFLNAVSPISSNNSFMNFISNSVAVFGMLNLIRNFIIHIKIHKNLLSLLVGVEVISGLHIAQPFILEFY</sequence>
<keyword evidence="1" id="KW-0472">Membrane</keyword>
<name>A0A2N1L6C9_9GLOM</name>
<proteinExistence type="predicted"/>
<protein>
    <submittedName>
        <fullName evidence="2">Uncharacterized protein</fullName>
    </submittedName>
</protein>
<dbReference type="EMBL" id="LLXL01009066">
    <property type="protein sequence ID" value="PKK44938.1"/>
    <property type="molecule type" value="Genomic_DNA"/>
</dbReference>
<reference evidence="2 3" key="2">
    <citation type="submission" date="2017-10" db="EMBL/GenBank/DDBJ databases">
        <title>Extensive intraspecific genome diversity in a model arbuscular mycorrhizal fungus.</title>
        <authorList>
            <person name="Chen E.C.H."/>
            <person name="Morin E."/>
            <person name="Baudet D."/>
            <person name="Noel J."/>
            <person name="Ndikumana S."/>
            <person name="Charron P."/>
            <person name="St-Onge C."/>
            <person name="Giorgi J."/>
            <person name="Grigoriev I.V."/>
            <person name="Roux C."/>
            <person name="Martin F.M."/>
            <person name="Corradi N."/>
        </authorList>
    </citation>
    <scope>NUCLEOTIDE SEQUENCE [LARGE SCALE GENOMIC DNA]</scope>
    <source>
        <strain evidence="2 3">C2</strain>
    </source>
</reference>
<evidence type="ECO:0000313" key="3">
    <source>
        <dbReference type="Proteomes" id="UP000233469"/>
    </source>
</evidence>
<organism evidence="2 3">
    <name type="scientific">Rhizophagus irregularis</name>
    <dbReference type="NCBI Taxonomy" id="588596"/>
    <lineage>
        <taxon>Eukaryota</taxon>
        <taxon>Fungi</taxon>
        <taxon>Fungi incertae sedis</taxon>
        <taxon>Mucoromycota</taxon>
        <taxon>Glomeromycotina</taxon>
        <taxon>Glomeromycetes</taxon>
        <taxon>Glomerales</taxon>
        <taxon>Glomeraceae</taxon>
        <taxon>Rhizophagus</taxon>
    </lineage>
</organism>
<evidence type="ECO:0000313" key="2">
    <source>
        <dbReference type="EMBL" id="PKK44938.1"/>
    </source>
</evidence>
<dbReference type="AlphaFoldDB" id="A0A2N1L6C9"/>
<accession>A0A2N1L6C9</accession>
<keyword evidence="1" id="KW-1133">Transmembrane helix</keyword>
<comment type="caution">
    <text evidence="2">The sequence shown here is derived from an EMBL/GenBank/DDBJ whole genome shotgun (WGS) entry which is preliminary data.</text>
</comment>
<reference evidence="2 3" key="1">
    <citation type="submission" date="2016-04" db="EMBL/GenBank/DDBJ databases">
        <title>Genome analyses suggest a sexual origin of heterokaryosis in a supposedly ancient asexual fungus.</title>
        <authorList>
            <person name="Ropars J."/>
            <person name="Sedzielewska K."/>
            <person name="Noel J."/>
            <person name="Charron P."/>
            <person name="Farinelli L."/>
            <person name="Marton T."/>
            <person name="Kruger M."/>
            <person name="Pelin A."/>
            <person name="Brachmann A."/>
            <person name="Corradi N."/>
        </authorList>
    </citation>
    <scope>NUCLEOTIDE SEQUENCE [LARGE SCALE GENOMIC DNA]</scope>
    <source>
        <strain evidence="2 3">C2</strain>
    </source>
</reference>
<keyword evidence="1" id="KW-0812">Transmembrane</keyword>
<feature type="transmembrane region" description="Helical" evidence="1">
    <location>
        <begin position="27"/>
        <end position="45"/>
    </location>
</feature>
<feature type="transmembrane region" description="Helical" evidence="1">
    <location>
        <begin position="57"/>
        <end position="78"/>
    </location>
</feature>
<gene>
    <name evidence="2" type="ORF">RhiirC2_804002</name>
</gene>